<feature type="compositionally biased region" description="Polar residues" evidence="1">
    <location>
        <begin position="58"/>
        <end position="71"/>
    </location>
</feature>
<evidence type="ECO:0000256" key="1">
    <source>
        <dbReference type="SAM" id="MobiDB-lite"/>
    </source>
</evidence>
<evidence type="ECO:0000313" key="2">
    <source>
        <dbReference type="EMBL" id="KRX92254.1"/>
    </source>
</evidence>
<sequence>MQSLVNGLTFLQRFEIYFDVDRNCSVQSTTPPTTVNDIITTNNIADSFLVDWREKTQTDAPSITNSPVNRRSTADADYCPS</sequence>
<proteinExistence type="predicted"/>
<accession>A0A0V0XW37</accession>
<comment type="caution">
    <text evidence="2">The sequence shown here is derived from an EMBL/GenBank/DDBJ whole genome shotgun (WGS) entry which is preliminary data.</text>
</comment>
<dbReference type="Proteomes" id="UP000054815">
    <property type="component" value="Unassembled WGS sequence"/>
</dbReference>
<evidence type="ECO:0000313" key="3">
    <source>
        <dbReference type="Proteomes" id="UP000054815"/>
    </source>
</evidence>
<dbReference type="AlphaFoldDB" id="A0A0V0XW37"/>
<reference evidence="2 3" key="1">
    <citation type="submission" date="2015-01" db="EMBL/GenBank/DDBJ databases">
        <title>Evolution of Trichinella species and genotypes.</title>
        <authorList>
            <person name="Korhonen P.K."/>
            <person name="Edoardo P."/>
            <person name="Giuseppe L.R."/>
            <person name="Gasser R.B."/>
        </authorList>
    </citation>
    <scope>NUCLEOTIDE SEQUENCE [LARGE SCALE GENOMIC DNA]</scope>
    <source>
        <strain evidence="2">ISS141</strain>
    </source>
</reference>
<protein>
    <submittedName>
        <fullName evidence="2">Uncharacterized protein</fullName>
    </submittedName>
</protein>
<gene>
    <name evidence="2" type="ORF">T4E_9874</name>
</gene>
<name>A0A0V0XW37_TRIPS</name>
<dbReference type="EMBL" id="JYDU01000116">
    <property type="protein sequence ID" value="KRX92254.1"/>
    <property type="molecule type" value="Genomic_DNA"/>
</dbReference>
<organism evidence="2 3">
    <name type="scientific">Trichinella pseudospiralis</name>
    <name type="common">Parasitic roundworm</name>
    <dbReference type="NCBI Taxonomy" id="6337"/>
    <lineage>
        <taxon>Eukaryota</taxon>
        <taxon>Metazoa</taxon>
        <taxon>Ecdysozoa</taxon>
        <taxon>Nematoda</taxon>
        <taxon>Enoplea</taxon>
        <taxon>Dorylaimia</taxon>
        <taxon>Trichinellida</taxon>
        <taxon>Trichinellidae</taxon>
        <taxon>Trichinella</taxon>
    </lineage>
</organism>
<feature type="region of interest" description="Disordered" evidence="1">
    <location>
        <begin position="57"/>
        <end position="81"/>
    </location>
</feature>